<dbReference type="Gene3D" id="1.10.10.60">
    <property type="entry name" value="Homeodomain-like"/>
    <property type="match status" value="2"/>
</dbReference>
<reference evidence="6" key="1">
    <citation type="journal article" date="2019" name="Int. J. Syst. Evol. Microbiol.">
        <title>The Global Catalogue of Microorganisms (GCM) 10K type strain sequencing project: providing services to taxonomists for standard genome sequencing and annotation.</title>
        <authorList>
            <consortium name="The Broad Institute Genomics Platform"/>
            <consortium name="The Broad Institute Genome Sequencing Center for Infectious Disease"/>
            <person name="Wu L."/>
            <person name="Ma J."/>
        </authorList>
    </citation>
    <scope>NUCLEOTIDE SEQUENCE [LARGE SCALE GENOMIC DNA]</scope>
    <source>
        <strain evidence="6">CCUG 49571</strain>
    </source>
</reference>
<dbReference type="PROSITE" id="PS01124">
    <property type="entry name" value="HTH_ARAC_FAMILY_2"/>
    <property type="match status" value="1"/>
</dbReference>
<dbReference type="PANTHER" id="PTHR46796:SF7">
    <property type="entry name" value="ARAC FAMILY TRANSCRIPTIONAL REGULATOR"/>
    <property type="match status" value="1"/>
</dbReference>
<protein>
    <submittedName>
        <fullName evidence="5">Helix-turn-helix domain-containing protein</fullName>
    </submittedName>
</protein>
<organism evidence="5 6">
    <name type="scientific">Cohnella hongkongensis</name>
    <dbReference type="NCBI Taxonomy" id="178337"/>
    <lineage>
        <taxon>Bacteria</taxon>
        <taxon>Bacillati</taxon>
        <taxon>Bacillota</taxon>
        <taxon>Bacilli</taxon>
        <taxon>Bacillales</taxon>
        <taxon>Paenibacillaceae</taxon>
        <taxon>Cohnella</taxon>
    </lineage>
</organism>
<keyword evidence="3" id="KW-0804">Transcription</keyword>
<dbReference type="EMBL" id="JBHSEP010000020">
    <property type="protein sequence ID" value="MFC4600935.1"/>
    <property type="molecule type" value="Genomic_DNA"/>
</dbReference>
<proteinExistence type="predicted"/>
<comment type="caution">
    <text evidence="5">The sequence shown here is derived from an EMBL/GenBank/DDBJ whole genome shotgun (WGS) entry which is preliminary data.</text>
</comment>
<keyword evidence="1" id="KW-0805">Transcription regulation</keyword>
<name>A0ABV9FJJ9_9BACL</name>
<feature type="domain" description="HTH araC/xylS-type" evidence="4">
    <location>
        <begin position="196"/>
        <end position="294"/>
    </location>
</feature>
<evidence type="ECO:0000256" key="2">
    <source>
        <dbReference type="ARBA" id="ARBA00023125"/>
    </source>
</evidence>
<evidence type="ECO:0000313" key="6">
    <source>
        <dbReference type="Proteomes" id="UP001596028"/>
    </source>
</evidence>
<evidence type="ECO:0000259" key="4">
    <source>
        <dbReference type="PROSITE" id="PS01124"/>
    </source>
</evidence>
<accession>A0ABV9FJJ9</accession>
<gene>
    <name evidence="5" type="ORF">ACFO3S_22005</name>
</gene>
<keyword evidence="2" id="KW-0238">DNA-binding</keyword>
<sequence length="297" mass="33815">MKELLKADGFESELLFVLPEYWQKELAESELTRQLFVSDIGYFPRALYHYRERPEGCDAHIVMLCAEGEGEIVLTESGSRTRLTARHLYVIPADTPHRYGASERDPWSIYWFHAKGEHAAALIGQYELDRGALPLPIGAYGQFVETFRQCYDLLVDRTYAMGVHTHVSQTFRHLLSGIGIATESAARGRRKDNGLEKALLYMSEHLGESIKLSDLARQAGVSKQHLIYLFNQETGFPPIEYFLRMKMQRAARLLDLTDLGVKQIAGAVGLSDPYYFSRLFKQMMGLSPTKYRQIPKG</sequence>
<dbReference type="InterPro" id="IPR009057">
    <property type="entry name" value="Homeodomain-like_sf"/>
</dbReference>
<dbReference type="InterPro" id="IPR020449">
    <property type="entry name" value="Tscrpt_reg_AraC-type_HTH"/>
</dbReference>
<dbReference type="Proteomes" id="UP001596028">
    <property type="component" value="Unassembled WGS sequence"/>
</dbReference>
<dbReference type="InterPro" id="IPR050204">
    <property type="entry name" value="AraC_XylS_family_regulators"/>
</dbReference>
<dbReference type="PRINTS" id="PR00032">
    <property type="entry name" value="HTHARAC"/>
</dbReference>
<dbReference type="SUPFAM" id="SSF46689">
    <property type="entry name" value="Homeodomain-like"/>
    <property type="match status" value="2"/>
</dbReference>
<dbReference type="InterPro" id="IPR003313">
    <property type="entry name" value="AraC-bd"/>
</dbReference>
<dbReference type="CDD" id="cd06986">
    <property type="entry name" value="cupin_MmsR-like_N"/>
    <property type="match status" value="1"/>
</dbReference>
<dbReference type="Pfam" id="PF02311">
    <property type="entry name" value="AraC_binding"/>
    <property type="match status" value="1"/>
</dbReference>
<dbReference type="Gene3D" id="2.60.120.280">
    <property type="entry name" value="Regulatory protein AraC"/>
    <property type="match status" value="1"/>
</dbReference>
<keyword evidence="6" id="KW-1185">Reference proteome</keyword>
<evidence type="ECO:0000256" key="1">
    <source>
        <dbReference type="ARBA" id="ARBA00023015"/>
    </source>
</evidence>
<evidence type="ECO:0000256" key="3">
    <source>
        <dbReference type="ARBA" id="ARBA00023163"/>
    </source>
</evidence>
<dbReference type="InterPro" id="IPR037923">
    <property type="entry name" value="HTH-like"/>
</dbReference>
<dbReference type="PANTHER" id="PTHR46796">
    <property type="entry name" value="HTH-TYPE TRANSCRIPTIONAL ACTIVATOR RHAS-RELATED"/>
    <property type="match status" value="1"/>
</dbReference>
<dbReference type="Pfam" id="PF12833">
    <property type="entry name" value="HTH_18"/>
    <property type="match status" value="1"/>
</dbReference>
<dbReference type="RefSeq" id="WP_378100477.1">
    <property type="nucleotide sequence ID" value="NZ_JBHSEP010000020.1"/>
</dbReference>
<dbReference type="SMART" id="SM00342">
    <property type="entry name" value="HTH_ARAC"/>
    <property type="match status" value="1"/>
</dbReference>
<evidence type="ECO:0000313" key="5">
    <source>
        <dbReference type="EMBL" id="MFC4600935.1"/>
    </source>
</evidence>
<dbReference type="SUPFAM" id="SSF51215">
    <property type="entry name" value="Regulatory protein AraC"/>
    <property type="match status" value="1"/>
</dbReference>
<dbReference type="InterPro" id="IPR018060">
    <property type="entry name" value="HTH_AraC"/>
</dbReference>